<dbReference type="AlphaFoldDB" id="A0AAU8E6T8"/>
<feature type="signal peptide" evidence="1">
    <location>
        <begin position="1"/>
        <end position="27"/>
    </location>
</feature>
<accession>A0AAU8E6T8</accession>
<evidence type="ECO:0000256" key="1">
    <source>
        <dbReference type="SAM" id="SignalP"/>
    </source>
</evidence>
<protein>
    <submittedName>
        <fullName evidence="2">DUF1329 domain-containing protein</fullName>
    </submittedName>
</protein>
<dbReference type="CDD" id="cd16329">
    <property type="entry name" value="LolA_like"/>
    <property type="match status" value="1"/>
</dbReference>
<organism evidence="2">
    <name type="scientific">Pseudomonas sp. MYb327</name>
    <dbReference type="NCBI Taxonomy" id="2745230"/>
    <lineage>
        <taxon>Bacteria</taxon>
        <taxon>Pseudomonadati</taxon>
        <taxon>Pseudomonadota</taxon>
        <taxon>Gammaproteobacteria</taxon>
        <taxon>Pseudomonadales</taxon>
        <taxon>Pseudomonadaceae</taxon>
        <taxon>Pseudomonas</taxon>
    </lineage>
</organism>
<dbReference type="InterPro" id="IPR010752">
    <property type="entry name" value="DUF1329"/>
</dbReference>
<feature type="chain" id="PRO_5043425898" evidence="1">
    <location>
        <begin position="28"/>
        <end position="451"/>
    </location>
</feature>
<keyword evidence="1" id="KW-0732">Signal</keyword>
<dbReference type="Pfam" id="PF07044">
    <property type="entry name" value="DUF1329"/>
    <property type="match status" value="1"/>
</dbReference>
<sequence>MKISTRGVLLSALASAIMFSLSGPVTAKITADEAARLGADLTPLGGEMKGNTDGSIPAYTGGLAQPPAGWAADKGYTDPFASEKPLFTITAQNLGQYKDKVTPGMQALFAKHPNYQMPVYPTHRTATVPADIAARVKADAVTAELSGFGLVNLNGTTTPFPIPKNGLEAIWNHTVRYLGGGLERTYSSFPVRPSGDFYDVRILENRVFDSNMDQQSPNRLLNYTARFLSPATLAGTIQLVQEPIDQVKEVRSAWIYNVGQRRVRRAPDLAYDNVNDGTEGLRVTDDFDAFNGAPDRFDWKLVGKKEMYVPYNDYKLGNKQISYKDILTPGTPNTDLMRYELHRVWVVEATLRPDAKHVYGKRSFYLDEDSWSVLATDAYDTRGSLWRVGVHPLIQYYDAQVPWYAANIWHDLSNGSYYMSGLSNQEKSPWKFGTKGRFVDFQADALRRLGR</sequence>
<dbReference type="RefSeq" id="WP_339555753.1">
    <property type="nucleotide sequence ID" value="NZ_CP159258.1"/>
</dbReference>
<dbReference type="Gene3D" id="2.50.20.10">
    <property type="entry name" value="Lipoprotein localisation LolA/LolB/LppX"/>
    <property type="match status" value="1"/>
</dbReference>
<proteinExistence type="predicted"/>
<gene>
    <name evidence="2" type="ORF">ABVN21_08385</name>
</gene>
<evidence type="ECO:0000313" key="2">
    <source>
        <dbReference type="EMBL" id="XCG76073.1"/>
    </source>
</evidence>
<dbReference type="EMBL" id="CP159258">
    <property type="protein sequence ID" value="XCG76073.1"/>
    <property type="molecule type" value="Genomic_DNA"/>
</dbReference>
<name>A0AAU8E6T8_9PSED</name>
<reference evidence="2" key="1">
    <citation type="submission" date="2024-06" db="EMBL/GenBank/DDBJ databases">
        <title>The Caenorhabditis elegans bacterial microbiome influences microsporidia infection through nutrient limitation and inhibiting parasite invasion.</title>
        <authorList>
            <person name="Tamim El Jarkass H."/>
            <person name="Castelblanco S."/>
            <person name="Kaur M."/>
            <person name="Wan Y.C."/>
            <person name="Ellis A.E."/>
            <person name="Sheldon R.D."/>
            <person name="Lien E.C."/>
            <person name="Burton N.O."/>
            <person name="Wright G.D."/>
            <person name="Reinke A.W."/>
        </authorList>
    </citation>
    <scope>NUCLEOTIDE SEQUENCE</scope>
    <source>
        <strain evidence="2">MYb327</strain>
    </source>
</reference>